<gene>
    <name evidence="3" type="ORF">PINE0816_LOCUS20138</name>
</gene>
<proteinExistence type="predicted"/>
<organism evidence="3">
    <name type="scientific">Proboscia inermis</name>
    <dbReference type="NCBI Taxonomy" id="420281"/>
    <lineage>
        <taxon>Eukaryota</taxon>
        <taxon>Sar</taxon>
        <taxon>Stramenopiles</taxon>
        <taxon>Ochrophyta</taxon>
        <taxon>Bacillariophyta</taxon>
        <taxon>Coscinodiscophyceae</taxon>
        <taxon>Rhizosoleniophycidae</taxon>
        <taxon>Rhizosoleniales</taxon>
        <taxon>Rhizosoleniaceae</taxon>
        <taxon>Proboscia</taxon>
    </lineage>
</organism>
<dbReference type="PANTHER" id="PTHR24153:SF8">
    <property type="entry name" value="FORKED, ISOFORM F"/>
    <property type="match status" value="1"/>
</dbReference>
<reference evidence="3" key="1">
    <citation type="submission" date="2021-01" db="EMBL/GenBank/DDBJ databases">
        <authorList>
            <person name="Corre E."/>
            <person name="Pelletier E."/>
            <person name="Niang G."/>
            <person name="Scheremetjew M."/>
            <person name="Finn R."/>
            <person name="Kale V."/>
            <person name="Holt S."/>
            <person name="Cochrane G."/>
            <person name="Meng A."/>
            <person name="Brown T."/>
            <person name="Cohen L."/>
        </authorList>
    </citation>
    <scope>NUCLEOTIDE SEQUENCE</scope>
    <source>
        <strain evidence="3">CCAP1064/1</strain>
    </source>
</reference>
<evidence type="ECO:0000256" key="2">
    <source>
        <dbReference type="ARBA" id="ARBA00023043"/>
    </source>
</evidence>
<dbReference type="GO" id="GO:0051017">
    <property type="term" value="P:actin filament bundle assembly"/>
    <property type="evidence" value="ECO:0007669"/>
    <property type="project" value="TreeGrafter"/>
</dbReference>
<evidence type="ECO:0000256" key="1">
    <source>
        <dbReference type="ARBA" id="ARBA00022737"/>
    </source>
</evidence>
<dbReference type="PANTHER" id="PTHR24153">
    <property type="entry name" value="ESPIN"/>
    <property type="match status" value="1"/>
</dbReference>
<sequence length="191" mass="21107">MSHHCLPIHRACALKAPANLIEQLIRSYPVGSSCTGSHGMIPLHFACQNGANLSVVDLLLKAFPDAAFARDKFGLLPLHLACTEGARLEVVQAVATMNPDAVESKDDAGHTPLDYTRLSLGPGSEAIQKLLENMTSVRNNLGKQLQEQMQEDNSRLLEDCCNLFSYILYSRSFFSSHRFWWFQSQSVANNG</sequence>
<name>A0A7S0CHT0_9STRA</name>
<dbReference type="GO" id="GO:0051015">
    <property type="term" value="F:actin filament binding"/>
    <property type="evidence" value="ECO:0007669"/>
    <property type="project" value="TreeGrafter"/>
</dbReference>
<dbReference type="GO" id="GO:0005737">
    <property type="term" value="C:cytoplasm"/>
    <property type="evidence" value="ECO:0007669"/>
    <property type="project" value="TreeGrafter"/>
</dbReference>
<keyword evidence="2" id="KW-0040">ANK repeat</keyword>
<dbReference type="SUPFAM" id="SSF48403">
    <property type="entry name" value="Ankyrin repeat"/>
    <property type="match status" value="1"/>
</dbReference>
<evidence type="ECO:0000313" key="3">
    <source>
        <dbReference type="EMBL" id="CAD8423979.1"/>
    </source>
</evidence>
<dbReference type="Pfam" id="PF12796">
    <property type="entry name" value="Ank_2"/>
    <property type="match status" value="1"/>
</dbReference>
<accession>A0A7S0CHT0</accession>
<dbReference type="InterPro" id="IPR036770">
    <property type="entry name" value="Ankyrin_rpt-contain_sf"/>
</dbReference>
<keyword evidence="1" id="KW-0677">Repeat</keyword>
<dbReference type="InterPro" id="IPR052420">
    <property type="entry name" value="Espin/Espin-like"/>
</dbReference>
<dbReference type="EMBL" id="HBEL01043221">
    <property type="protein sequence ID" value="CAD8423979.1"/>
    <property type="molecule type" value="Transcribed_RNA"/>
</dbReference>
<dbReference type="Gene3D" id="1.25.40.20">
    <property type="entry name" value="Ankyrin repeat-containing domain"/>
    <property type="match status" value="1"/>
</dbReference>
<dbReference type="AlphaFoldDB" id="A0A7S0CHT0"/>
<dbReference type="SMART" id="SM00248">
    <property type="entry name" value="ANK"/>
    <property type="match status" value="2"/>
</dbReference>
<protein>
    <submittedName>
        <fullName evidence="3">Uncharacterized protein</fullName>
    </submittedName>
</protein>
<dbReference type="InterPro" id="IPR002110">
    <property type="entry name" value="Ankyrin_rpt"/>
</dbReference>